<sequence>CYFGGKTCKCKTTLRGRIVIITGASSGIGRELAVLLAQRGAHVVLACRSVLQARELCQHIVKNSRGASNATLTILYLDLNSFKSIRNFVKQLNELGGNLYALVNNAGVFYHPKSKTEDGFDVTFQTNYLGPFLLTYLLLDNLKKSGDGRIINVVSEAHRIPKCLNVFDDYEEESYDYFHVYGISKLCLVLHTHHLSKILQGTGVTVNSVDPGNVETRIYRNFPFLSNPILYALQKPIRLLVVKTPWEGAQGILHAVLSPSLKSTSGKYFSNLKEIEPSPLATSDSLASRLWESSLSWCNLNQ</sequence>
<dbReference type="EMBL" id="JASPKZ010009391">
    <property type="protein sequence ID" value="KAJ9576796.1"/>
    <property type="molecule type" value="Genomic_DNA"/>
</dbReference>
<feature type="non-terminal residue" evidence="2">
    <location>
        <position position="1"/>
    </location>
</feature>
<dbReference type="CDD" id="cd05327">
    <property type="entry name" value="retinol-DH_like_SDR_c_like"/>
    <property type="match status" value="1"/>
</dbReference>
<name>A0AAD7ZAJ2_DIPPU</name>
<dbReference type="Proteomes" id="UP001233999">
    <property type="component" value="Unassembled WGS sequence"/>
</dbReference>
<evidence type="ECO:0008006" key="4">
    <source>
        <dbReference type="Google" id="ProtNLM"/>
    </source>
</evidence>
<dbReference type="InterPro" id="IPR002347">
    <property type="entry name" value="SDR_fam"/>
</dbReference>
<keyword evidence="3" id="KW-1185">Reference proteome</keyword>
<dbReference type="PANTHER" id="PTHR43157:SF31">
    <property type="entry name" value="PHOSPHATIDYLINOSITOL-GLYCAN BIOSYNTHESIS CLASS F PROTEIN"/>
    <property type="match status" value="1"/>
</dbReference>
<evidence type="ECO:0000256" key="1">
    <source>
        <dbReference type="ARBA" id="ARBA00023002"/>
    </source>
</evidence>
<dbReference type="SUPFAM" id="SSF51735">
    <property type="entry name" value="NAD(P)-binding Rossmann-fold domains"/>
    <property type="match status" value="1"/>
</dbReference>
<dbReference type="InterPro" id="IPR036291">
    <property type="entry name" value="NAD(P)-bd_dom_sf"/>
</dbReference>
<dbReference type="PANTHER" id="PTHR43157">
    <property type="entry name" value="PHOSPHATIDYLINOSITOL-GLYCAN BIOSYNTHESIS CLASS F PROTEIN-RELATED"/>
    <property type="match status" value="1"/>
</dbReference>
<gene>
    <name evidence="2" type="ORF">L9F63_006637</name>
</gene>
<dbReference type="GO" id="GO:0016491">
    <property type="term" value="F:oxidoreductase activity"/>
    <property type="evidence" value="ECO:0007669"/>
    <property type="project" value="UniProtKB-KW"/>
</dbReference>
<evidence type="ECO:0000313" key="3">
    <source>
        <dbReference type="Proteomes" id="UP001233999"/>
    </source>
</evidence>
<proteinExistence type="predicted"/>
<keyword evidence="1" id="KW-0560">Oxidoreductase</keyword>
<accession>A0AAD7ZAJ2</accession>
<evidence type="ECO:0000313" key="2">
    <source>
        <dbReference type="EMBL" id="KAJ9576796.1"/>
    </source>
</evidence>
<protein>
    <recommendedName>
        <fullName evidence="4">Retinol dehydrogenase 12</fullName>
    </recommendedName>
</protein>
<reference evidence="2" key="1">
    <citation type="journal article" date="2023" name="IScience">
        <title>Live-bearing cockroach genome reveals convergent evolutionary mechanisms linked to viviparity in insects and beyond.</title>
        <authorList>
            <person name="Fouks B."/>
            <person name="Harrison M.C."/>
            <person name="Mikhailova A.A."/>
            <person name="Marchal E."/>
            <person name="English S."/>
            <person name="Carruthers M."/>
            <person name="Jennings E.C."/>
            <person name="Chiamaka E.L."/>
            <person name="Frigard R.A."/>
            <person name="Pippel M."/>
            <person name="Attardo G.M."/>
            <person name="Benoit J.B."/>
            <person name="Bornberg-Bauer E."/>
            <person name="Tobe S.S."/>
        </authorList>
    </citation>
    <scope>NUCLEOTIDE SEQUENCE</scope>
    <source>
        <strain evidence="2">Stay&amp;Tobe</strain>
    </source>
</reference>
<organism evidence="2 3">
    <name type="scientific">Diploptera punctata</name>
    <name type="common">Pacific beetle cockroach</name>
    <dbReference type="NCBI Taxonomy" id="6984"/>
    <lineage>
        <taxon>Eukaryota</taxon>
        <taxon>Metazoa</taxon>
        <taxon>Ecdysozoa</taxon>
        <taxon>Arthropoda</taxon>
        <taxon>Hexapoda</taxon>
        <taxon>Insecta</taxon>
        <taxon>Pterygota</taxon>
        <taxon>Neoptera</taxon>
        <taxon>Polyneoptera</taxon>
        <taxon>Dictyoptera</taxon>
        <taxon>Blattodea</taxon>
        <taxon>Blaberoidea</taxon>
        <taxon>Blaberidae</taxon>
        <taxon>Diplopterinae</taxon>
        <taxon>Diploptera</taxon>
    </lineage>
</organism>
<dbReference type="AlphaFoldDB" id="A0AAD7ZAJ2"/>
<reference evidence="2" key="2">
    <citation type="submission" date="2023-05" db="EMBL/GenBank/DDBJ databases">
        <authorList>
            <person name="Fouks B."/>
        </authorList>
    </citation>
    <scope>NUCLEOTIDE SEQUENCE</scope>
    <source>
        <strain evidence="2">Stay&amp;Tobe</strain>
        <tissue evidence="2">Testes</tissue>
    </source>
</reference>
<dbReference type="PRINTS" id="PR00081">
    <property type="entry name" value="GDHRDH"/>
</dbReference>
<dbReference type="Pfam" id="PF00106">
    <property type="entry name" value="adh_short"/>
    <property type="match status" value="1"/>
</dbReference>
<dbReference type="Gene3D" id="3.40.50.720">
    <property type="entry name" value="NAD(P)-binding Rossmann-like Domain"/>
    <property type="match status" value="1"/>
</dbReference>
<comment type="caution">
    <text evidence="2">The sequence shown here is derived from an EMBL/GenBank/DDBJ whole genome shotgun (WGS) entry which is preliminary data.</text>
</comment>